<keyword evidence="2" id="KW-0479">Metal-binding</keyword>
<keyword evidence="6" id="KW-0732">Signal</keyword>
<dbReference type="AlphaFoldDB" id="A0AAQ3LBS9"/>
<comment type="subcellular location">
    <subcellularLocation>
        <location evidence="1">Nucleus</location>
    </subcellularLocation>
</comment>
<name>A0AAQ3LBS9_9LILI</name>
<proteinExistence type="predicted"/>
<dbReference type="EMBL" id="CP136898">
    <property type="protein sequence ID" value="WOL20702.1"/>
    <property type="molecule type" value="Genomic_DNA"/>
</dbReference>
<dbReference type="GO" id="GO:0008270">
    <property type="term" value="F:zinc ion binding"/>
    <property type="evidence" value="ECO:0007669"/>
    <property type="project" value="UniProtKB-KW"/>
</dbReference>
<organism evidence="7 8">
    <name type="scientific">Canna indica</name>
    <name type="common">Indian-shot</name>
    <dbReference type="NCBI Taxonomy" id="4628"/>
    <lineage>
        <taxon>Eukaryota</taxon>
        <taxon>Viridiplantae</taxon>
        <taxon>Streptophyta</taxon>
        <taxon>Embryophyta</taxon>
        <taxon>Tracheophyta</taxon>
        <taxon>Spermatophyta</taxon>
        <taxon>Magnoliopsida</taxon>
        <taxon>Liliopsida</taxon>
        <taxon>Zingiberales</taxon>
        <taxon>Cannaceae</taxon>
        <taxon>Canna</taxon>
    </lineage>
</organism>
<reference evidence="7 8" key="1">
    <citation type="submission" date="2023-10" db="EMBL/GenBank/DDBJ databases">
        <title>Chromosome-scale genome assembly provides insights into flower coloration mechanisms of Canna indica.</title>
        <authorList>
            <person name="Li C."/>
        </authorList>
    </citation>
    <scope>NUCLEOTIDE SEQUENCE [LARGE SCALE GENOMIC DNA]</scope>
    <source>
        <tissue evidence="7">Flower</tissue>
    </source>
</reference>
<gene>
    <name evidence="7" type="ORF">Cni_G29508</name>
</gene>
<feature type="chain" id="PRO_5042860727" evidence="6">
    <location>
        <begin position="22"/>
        <end position="105"/>
    </location>
</feature>
<evidence type="ECO:0000256" key="5">
    <source>
        <dbReference type="ARBA" id="ARBA00023242"/>
    </source>
</evidence>
<dbReference type="SUPFAM" id="SSF53098">
    <property type="entry name" value="Ribonuclease H-like"/>
    <property type="match status" value="1"/>
</dbReference>
<evidence type="ECO:0000256" key="1">
    <source>
        <dbReference type="ARBA" id="ARBA00004123"/>
    </source>
</evidence>
<dbReference type="InterPro" id="IPR012337">
    <property type="entry name" value="RNaseH-like_sf"/>
</dbReference>
<evidence type="ECO:0000256" key="3">
    <source>
        <dbReference type="ARBA" id="ARBA00022771"/>
    </source>
</evidence>
<dbReference type="PANTHER" id="PTHR46481">
    <property type="entry name" value="ZINC FINGER BED DOMAIN-CONTAINING PROTEIN 4"/>
    <property type="match status" value="1"/>
</dbReference>
<dbReference type="PANTHER" id="PTHR46481:SF10">
    <property type="entry name" value="ZINC FINGER BED DOMAIN-CONTAINING PROTEIN 39"/>
    <property type="match status" value="1"/>
</dbReference>
<dbReference type="GO" id="GO:0005634">
    <property type="term" value="C:nucleus"/>
    <property type="evidence" value="ECO:0007669"/>
    <property type="project" value="UniProtKB-SubCell"/>
</dbReference>
<sequence length="105" mass="12555">MMMPLRCCAHILNLLVQYGLGRIKDIIHNVHESVKYVNYNDSRLKSFCDIVEQKRLKDKKLIIDCPTRWNSTYKMLSTALKFKIVFPAYKEREPHYNYAPSEEDW</sequence>
<feature type="signal peptide" evidence="6">
    <location>
        <begin position="1"/>
        <end position="21"/>
    </location>
</feature>
<evidence type="ECO:0000313" key="7">
    <source>
        <dbReference type="EMBL" id="WOL20702.1"/>
    </source>
</evidence>
<keyword evidence="4" id="KW-0862">Zinc</keyword>
<evidence type="ECO:0000256" key="2">
    <source>
        <dbReference type="ARBA" id="ARBA00022723"/>
    </source>
</evidence>
<keyword evidence="8" id="KW-1185">Reference proteome</keyword>
<keyword evidence="3" id="KW-0863">Zinc-finger</keyword>
<evidence type="ECO:0000256" key="4">
    <source>
        <dbReference type="ARBA" id="ARBA00022833"/>
    </source>
</evidence>
<protein>
    <submittedName>
        <fullName evidence="7">Zinc finger BED domain-containing protein RICESLEEPER 2-like</fullName>
    </submittedName>
</protein>
<keyword evidence="5" id="KW-0539">Nucleus</keyword>
<dbReference type="Proteomes" id="UP001327560">
    <property type="component" value="Chromosome 9"/>
</dbReference>
<accession>A0AAQ3LBS9</accession>
<evidence type="ECO:0000313" key="8">
    <source>
        <dbReference type="Proteomes" id="UP001327560"/>
    </source>
</evidence>
<dbReference type="InterPro" id="IPR052035">
    <property type="entry name" value="ZnF_BED_domain_contain"/>
</dbReference>
<evidence type="ECO:0000256" key="6">
    <source>
        <dbReference type="SAM" id="SignalP"/>
    </source>
</evidence>